<feature type="transmembrane region" description="Helical" evidence="1">
    <location>
        <begin position="388"/>
        <end position="406"/>
    </location>
</feature>
<organism evidence="2 4">
    <name type="scientific">Oceanimonas baumannii</name>
    <dbReference type="NCBI Taxonomy" id="129578"/>
    <lineage>
        <taxon>Bacteria</taxon>
        <taxon>Pseudomonadati</taxon>
        <taxon>Pseudomonadota</taxon>
        <taxon>Gammaproteobacteria</taxon>
        <taxon>Aeromonadales</taxon>
        <taxon>Aeromonadaceae</taxon>
        <taxon>Oceanimonas</taxon>
    </lineage>
</organism>
<dbReference type="InterPro" id="IPR005625">
    <property type="entry name" value="PepSY-ass_TM"/>
</dbReference>
<accession>A0A235CG04</accession>
<gene>
    <name evidence="2" type="ORF">B6S09_15010</name>
    <name evidence="3" type="ORF">LY04_02607</name>
</gene>
<keyword evidence="1" id="KW-0812">Transmembrane</keyword>
<protein>
    <submittedName>
        <fullName evidence="3">Iron-regulated membrane protein</fullName>
    </submittedName>
</protein>
<evidence type="ECO:0000313" key="5">
    <source>
        <dbReference type="Proteomes" id="UP000295058"/>
    </source>
</evidence>
<evidence type="ECO:0000256" key="1">
    <source>
        <dbReference type="SAM" id="Phobius"/>
    </source>
</evidence>
<dbReference type="EMBL" id="SODO01000010">
    <property type="protein sequence ID" value="TDW57742.1"/>
    <property type="molecule type" value="Genomic_DNA"/>
</dbReference>
<feature type="transmembrane region" description="Helical" evidence="1">
    <location>
        <begin position="480"/>
        <end position="500"/>
    </location>
</feature>
<dbReference type="Proteomes" id="UP000295058">
    <property type="component" value="Unassembled WGS sequence"/>
</dbReference>
<dbReference type="PANTHER" id="PTHR34219:SF4">
    <property type="entry name" value="PEPSY DOMAIN-CONTAINING PROTEIN"/>
    <property type="match status" value="1"/>
</dbReference>
<feature type="transmembrane region" description="Helical" evidence="1">
    <location>
        <begin position="191"/>
        <end position="215"/>
    </location>
</feature>
<dbReference type="Proteomes" id="UP000243640">
    <property type="component" value="Unassembled WGS sequence"/>
</dbReference>
<feature type="transmembrane region" description="Helical" evidence="1">
    <location>
        <begin position="21"/>
        <end position="40"/>
    </location>
</feature>
<evidence type="ECO:0000313" key="3">
    <source>
        <dbReference type="EMBL" id="TDW57742.1"/>
    </source>
</evidence>
<dbReference type="OrthoDB" id="9776609at2"/>
<feature type="transmembrane region" description="Helical" evidence="1">
    <location>
        <begin position="347"/>
        <end position="367"/>
    </location>
</feature>
<name>A0A235CG04_9GAMM</name>
<evidence type="ECO:0000313" key="4">
    <source>
        <dbReference type="Proteomes" id="UP000243640"/>
    </source>
</evidence>
<keyword evidence="1" id="KW-0472">Membrane</keyword>
<evidence type="ECO:0000313" key="2">
    <source>
        <dbReference type="EMBL" id="OYD22775.1"/>
    </source>
</evidence>
<sequence length="506" mass="56701">MIAPLGGRVRQRMAQLHRWTGLLLGWLLFVIFLSGTLSFFRQEISLWMQPERPLVSEAIQSELVLEQASRYLQQQAAGASHWTVKLPDSRDGLVHLNWRGPLGQGQASLNPLTGEVIPVRETRGGEFFYRFHFQLHYLPVLFARYLVGIAAMFMLLALISGVITHKKIFQDFFTFRSGKGQRSWLDAHNGFSVLALPFHLMITYTGLVTMMALYVPWGLDRAFPEPQQKQHLLSEVFAFLPAEPGSGERAPMVALPSLLAQAEAHWQGAEVGRVQVSNPGDRYAKVVMEARSDQPEQLGVSGHPPFQVFDGVSGERLREKVPAPAYDTYGILLGLHLGRFADWPARWLYALMGAAGCGMLASGLILWSVKRRGKPQHSAVGLWLVDRLNLTTLAGFPVAVVSLFWLNRLLPVTWPERAQWEIHGLFMVWLGMLVHALIRPLHAGWREQLGLAGILLLGLPVLNLVTTERGFVTSLMAGDWLFVGFDLTCLGLAVLMFRFARRKRAC</sequence>
<feature type="transmembrane region" description="Helical" evidence="1">
    <location>
        <begin position="142"/>
        <end position="163"/>
    </location>
</feature>
<dbReference type="PANTHER" id="PTHR34219">
    <property type="entry name" value="IRON-REGULATED INNER MEMBRANE PROTEIN-RELATED"/>
    <property type="match status" value="1"/>
</dbReference>
<proteinExistence type="predicted"/>
<comment type="caution">
    <text evidence="2">The sequence shown here is derived from an EMBL/GenBank/DDBJ whole genome shotgun (WGS) entry which is preliminary data.</text>
</comment>
<reference evidence="3 5" key="2">
    <citation type="submission" date="2019-03" db="EMBL/GenBank/DDBJ databases">
        <title>Genomic Encyclopedia of Archaeal and Bacterial Type Strains, Phase II (KMG-II): from individual species to whole genera.</title>
        <authorList>
            <person name="Goeker M."/>
        </authorList>
    </citation>
    <scope>NUCLEOTIDE SEQUENCE [LARGE SCALE GENOMIC DNA]</scope>
    <source>
        <strain evidence="3 5">DSM 15594</strain>
    </source>
</reference>
<feature type="transmembrane region" description="Helical" evidence="1">
    <location>
        <begin position="449"/>
        <end position="465"/>
    </location>
</feature>
<reference evidence="2 4" key="1">
    <citation type="submission" date="2017-08" db="EMBL/GenBank/DDBJ databases">
        <title>Draft Genome Sequence of the Marine Bacterium Oceanimonas baumannii ATCC 700832.</title>
        <authorList>
            <person name="Mcclelland W.D."/>
            <person name="Brennan M.A."/>
            <person name="Trachtenberg A.M."/>
            <person name="Maclea K.S."/>
        </authorList>
    </citation>
    <scope>NUCLEOTIDE SEQUENCE [LARGE SCALE GENOMIC DNA]</scope>
    <source>
        <strain evidence="2 4">ATCC 700832</strain>
    </source>
</reference>
<dbReference type="Pfam" id="PF03929">
    <property type="entry name" value="PepSY_TM"/>
    <property type="match status" value="1"/>
</dbReference>
<dbReference type="EMBL" id="NQJF01000013">
    <property type="protein sequence ID" value="OYD22775.1"/>
    <property type="molecule type" value="Genomic_DNA"/>
</dbReference>
<dbReference type="RefSeq" id="WP_094279311.1">
    <property type="nucleotide sequence ID" value="NZ_NQJF01000013.1"/>
</dbReference>
<keyword evidence="5" id="KW-1185">Reference proteome</keyword>
<dbReference type="AlphaFoldDB" id="A0A235CG04"/>
<feature type="transmembrane region" description="Helical" evidence="1">
    <location>
        <begin position="418"/>
        <end position="437"/>
    </location>
</feature>
<keyword evidence="1" id="KW-1133">Transmembrane helix</keyword>